<dbReference type="GO" id="GO:0003677">
    <property type="term" value="F:DNA binding"/>
    <property type="evidence" value="ECO:0007669"/>
    <property type="project" value="UniProtKB-UniRule"/>
</dbReference>
<keyword evidence="8 12" id="KW-0805">Transcription regulation</keyword>
<dbReference type="HAMAP" id="MF_01479">
    <property type="entry name" value="WhiB"/>
    <property type="match status" value="1"/>
</dbReference>
<dbReference type="RefSeq" id="WP_106211764.1">
    <property type="nucleotide sequence ID" value="NZ_PVZF01000007.1"/>
</dbReference>
<keyword evidence="10 12" id="KW-1015">Disulfide bond</keyword>
<comment type="PTM">
    <text evidence="12">The Fe-S cluster can be nitrosylated by nitric oxide (NO).</text>
</comment>
<keyword evidence="5 12" id="KW-0479">Metal-binding</keyword>
<evidence type="ECO:0000256" key="6">
    <source>
        <dbReference type="ARBA" id="ARBA00023004"/>
    </source>
</evidence>
<dbReference type="GO" id="GO:0045454">
    <property type="term" value="P:cell redox homeostasis"/>
    <property type="evidence" value="ECO:0007669"/>
    <property type="project" value="TreeGrafter"/>
</dbReference>
<evidence type="ECO:0000256" key="11">
    <source>
        <dbReference type="ARBA" id="ARBA00023163"/>
    </source>
</evidence>
<organism evidence="14 15">
    <name type="scientific">Kineococcus rhizosphaerae</name>
    <dbReference type="NCBI Taxonomy" id="559628"/>
    <lineage>
        <taxon>Bacteria</taxon>
        <taxon>Bacillati</taxon>
        <taxon>Actinomycetota</taxon>
        <taxon>Actinomycetes</taxon>
        <taxon>Kineosporiales</taxon>
        <taxon>Kineosporiaceae</taxon>
        <taxon>Kineococcus</taxon>
    </lineage>
</organism>
<dbReference type="GO" id="GO:0035731">
    <property type="term" value="F:dinitrosyl-iron complex binding"/>
    <property type="evidence" value="ECO:0007669"/>
    <property type="project" value="UniProtKB-UniRule"/>
</dbReference>
<evidence type="ECO:0000256" key="5">
    <source>
        <dbReference type="ARBA" id="ARBA00022723"/>
    </source>
</evidence>
<dbReference type="OrthoDB" id="4954884at2"/>
<dbReference type="PROSITE" id="PS51674">
    <property type="entry name" value="4FE4S_WBL"/>
    <property type="match status" value="1"/>
</dbReference>
<feature type="binding site" evidence="12">
    <location>
        <position position="53"/>
    </location>
    <ligand>
        <name>[4Fe-4S] cluster</name>
        <dbReference type="ChEBI" id="CHEBI:49883"/>
    </ligand>
</feature>
<comment type="function">
    <text evidence="12">Acts as a transcriptional regulator. Probably redox-responsive. The apo- but not holo-form probably binds DNA.</text>
</comment>
<keyword evidence="7 12" id="KW-0411">Iron-sulfur</keyword>
<evidence type="ECO:0000256" key="7">
    <source>
        <dbReference type="ARBA" id="ARBA00023014"/>
    </source>
</evidence>
<evidence type="ECO:0000259" key="13">
    <source>
        <dbReference type="PROSITE" id="PS51674"/>
    </source>
</evidence>
<dbReference type="GO" id="GO:0005737">
    <property type="term" value="C:cytoplasm"/>
    <property type="evidence" value="ECO:0007669"/>
    <property type="project" value="UniProtKB-SubCell"/>
</dbReference>
<dbReference type="Proteomes" id="UP000238083">
    <property type="component" value="Unassembled WGS sequence"/>
</dbReference>
<evidence type="ECO:0000256" key="10">
    <source>
        <dbReference type="ARBA" id="ARBA00023157"/>
    </source>
</evidence>
<reference evidence="14 15" key="1">
    <citation type="submission" date="2018-03" db="EMBL/GenBank/DDBJ databases">
        <title>Genomic Encyclopedia of Archaeal and Bacterial Type Strains, Phase II (KMG-II): from individual species to whole genera.</title>
        <authorList>
            <person name="Goeker M."/>
        </authorList>
    </citation>
    <scope>NUCLEOTIDE SEQUENCE [LARGE SCALE GENOMIC DNA]</scope>
    <source>
        <strain evidence="14 15">DSM 19711</strain>
    </source>
</reference>
<feature type="binding site" evidence="12">
    <location>
        <position position="62"/>
    </location>
    <ligand>
        <name>[4Fe-4S] cluster</name>
        <dbReference type="ChEBI" id="CHEBI:49883"/>
    </ligand>
</feature>
<comment type="cofactor">
    <cofactor evidence="12">
        <name>[4Fe-4S] cluster</name>
        <dbReference type="ChEBI" id="CHEBI:49883"/>
    </cofactor>
    <text evidence="12">Binds 1 [4Fe-4S] cluster per subunit. Following nitrosylation of the [4Fe-4S] cluster binds 1 [4Fe-8(NO)] cluster per subunit.</text>
</comment>
<evidence type="ECO:0000256" key="3">
    <source>
        <dbReference type="ARBA" id="ARBA00022485"/>
    </source>
</evidence>
<evidence type="ECO:0000256" key="4">
    <source>
        <dbReference type="ARBA" id="ARBA00022490"/>
    </source>
</evidence>
<dbReference type="GO" id="GO:0046872">
    <property type="term" value="F:metal ion binding"/>
    <property type="evidence" value="ECO:0007669"/>
    <property type="project" value="UniProtKB-KW"/>
</dbReference>
<dbReference type="AlphaFoldDB" id="A0A2T0R2R0"/>
<feature type="binding site" evidence="12">
    <location>
        <position position="23"/>
    </location>
    <ligand>
        <name>[4Fe-4S] cluster</name>
        <dbReference type="ChEBI" id="CHEBI:49883"/>
    </ligand>
</feature>
<evidence type="ECO:0000256" key="1">
    <source>
        <dbReference type="ARBA" id="ARBA00004496"/>
    </source>
</evidence>
<keyword evidence="11 12" id="KW-0804">Transcription</keyword>
<evidence type="ECO:0000256" key="12">
    <source>
        <dbReference type="HAMAP-Rule" id="MF_01479"/>
    </source>
</evidence>
<feature type="binding site" evidence="12">
    <location>
        <position position="56"/>
    </location>
    <ligand>
        <name>[4Fe-4S] cluster</name>
        <dbReference type="ChEBI" id="CHEBI:49883"/>
    </ligand>
</feature>
<keyword evidence="4 12" id="KW-0963">Cytoplasm</keyword>
<name>A0A2T0R2R0_9ACTN</name>
<dbReference type="EMBL" id="PVZF01000007">
    <property type="protein sequence ID" value="PRY14074.1"/>
    <property type="molecule type" value="Genomic_DNA"/>
</dbReference>
<gene>
    <name evidence="12" type="primary">whiB</name>
    <name evidence="14" type="ORF">CLV37_107193</name>
</gene>
<evidence type="ECO:0000313" key="15">
    <source>
        <dbReference type="Proteomes" id="UP000238083"/>
    </source>
</evidence>
<evidence type="ECO:0000256" key="8">
    <source>
        <dbReference type="ARBA" id="ARBA00023015"/>
    </source>
</evidence>
<keyword evidence="9 12" id="KW-0238">DNA-binding</keyword>
<dbReference type="PANTHER" id="PTHR38839:SF5">
    <property type="entry name" value="TRANSCRIPTIONAL REGULATOR WHID"/>
    <property type="match status" value="1"/>
</dbReference>
<evidence type="ECO:0000256" key="9">
    <source>
        <dbReference type="ARBA" id="ARBA00023125"/>
    </source>
</evidence>
<dbReference type="GO" id="GO:0047134">
    <property type="term" value="F:protein-disulfide reductase [NAD(P)H] activity"/>
    <property type="evidence" value="ECO:0007669"/>
    <property type="project" value="TreeGrafter"/>
</dbReference>
<comment type="PTM">
    <text evidence="12">Upon Fe-S cluster removal intramolecular disulfide bonds are formed.</text>
</comment>
<protein>
    <recommendedName>
        <fullName evidence="12">Transcriptional regulator WhiB</fullName>
    </recommendedName>
</protein>
<keyword evidence="15" id="KW-1185">Reference proteome</keyword>
<dbReference type="GO" id="GO:0045892">
    <property type="term" value="P:negative regulation of DNA-templated transcription"/>
    <property type="evidence" value="ECO:0007669"/>
    <property type="project" value="TreeGrafter"/>
</dbReference>
<dbReference type="GO" id="GO:0051539">
    <property type="term" value="F:4 iron, 4 sulfur cluster binding"/>
    <property type="evidence" value="ECO:0007669"/>
    <property type="project" value="UniProtKB-UniRule"/>
</dbReference>
<keyword evidence="3 12" id="KW-0004">4Fe-4S</keyword>
<dbReference type="PANTHER" id="PTHR38839">
    <property type="entry name" value="TRANSCRIPTIONAL REGULATOR WHID-RELATED"/>
    <property type="match status" value="1"/>
</dbReference>
<proteinExistence type="inferred from homology"/>
<evidence type="ECO:0000256" key="2">
    <source>
        <dbReference type="ARBA" id="ARBA00006597"/>
    </source>
</evidence>
<keyword evidence="6 12" id="KW-0408">Iron</keyword>
<dbReference type="Pfam" id="PF02467">
    <property type="entry name" value="Whib"/>
    <property type="match status" value="1"/>
</dbReference>
<accession>A0A2T0R2R0</accession>
<comment type="similarity">
    <text evidence="2 12">Belongs to the WhiB family.</text>
</comment>
<sequence>MSETSRGLRPTVDAWEWQLTGACREADPELFFHPELERGAARQHRDAAALAICAECPVLRQCRQHVLTHRENYGVWGGLTEDQRDAIWSGRTDKRKLRRAG</sequence>
<dbReference type="InterPro" id="IPR034768">
    <property type="entry name" value="4FE4S_WBL"/>
</dbReference>
<dbReference type="InterPro" id="IPR003482">
    <property type="entry name" value="Whib"/>
</dbReference>
<feature type="domain" description="4Fe-4S Wbl-type" evidence="13">
    <location>
        <begin position="22"/>
        <end position="86"/>
    </location>
</feature>
<comment type="subcellular location">
    <subcellularLocation>
        <location evidence="1 12">Cytoplasm</location>
    </subcellularLocation>
</comment>
<evidence type="ECO:0000313" key="14">
    <source>
        <dbReference type="EMBL" id="PRY14074.1"/>
    </source>
</evidence>
<comment type="caution">
    <text evidence="14">The sequence shown here is derived from an EMBL/GenBank/DDBJ whole genome shotgun (WGS) entry which is preliminary data.</text>
</comment>